<feature type="transmembrane region" description="Helical" evidence="7">
    <location>
        <begin position="113"/>
        <end position="133"/>
    </location>
</feature>
<evidence type="ECO:0000256" key="5">
    <source>
        <dbReference type="ARBA" id="ARBA00022989"/>
    </source>
</evidence>
<feature type="domain" description="Wax synthase" evidence="8">
    <location>
        <begin position="171"/>
        <end position="233"/>
    </location>
</feature>
<dbReference type="PANTHER" id="PTHR31595">
    <property type="entry name" value="LONG-CHAIN-ALCOHOL O-FATTY-ACYLTRANSFERASE 3-RELATED"/>
    <property type="match status" value="1"/>
</dbReference>
<organism evidence="9 10">
    <name type="scientific">Luteolibacter soli</name>
    <dbReference type="NCBI Taxonomy" id="3135280"/>
    <lineage>
        <taxon>Bacteria</taxon>
        <taxon>Pseudomonadati</taxon>
        <taxon>Verrucomicrobiota</taxon>
        <taxon>Verrucomicrobiia</taxon>
        <taxon>Verrucomicrobiales</taxon>
        <taxon>Verrucomicrobiaceae</taxon>
        <taxon>Luteolibacter</taxon>
    </lineage>
</organism>
<dbReference type="InterPro" id="IPR044851">
    <property type="entry name" value="Wax_synthase"/>
</dbReference>
<dbReference type="InterPro" id="IPR032805">
    <property type="entry name" value="Wax_synthase_dom"/>
</dbReference>
<evidence type="ECO:0000313" key="10">
    <source>
        <dbReference type="Proteomes" id="UP001371305"/>
    </source>
</evidence>
<keyword evidence="4 7" id="KW-0812">Transmembrane</keyword>
<evidence type="ECO:0000259" key="8">
    <source>
        <dbReference type="Pfam" id="PF13813"/>
    </source>
</evidence>
<keyword evidence="6 7" id="KW-0472">Membrane</keyword>
<comment type="caution">
    <text evidence="9">The sequence shown here is derived from an EMBL/GenBank/DDBJ whole genome shotgun (WGS) entry which is preliminary data.</text>
</comment>
<accession>A0ABU9AYU2</accession>
<keyword evidence="3" id="KW-0808">Transferase</keyword>
<proteinExistence type="predicted"/>
<reference evidence="9 10" key="1">
    <citation type="submission" date="2024-04" db="EMBL/GenBank/DDBJ databases">
        <title>Luteolibacter sp. isolated from soil.</title>
        <authorList>
            <person name="An J."/>
        </authorList>
    </citation>
    <scope>NUCLEOTIDE SEQUENCE [LARGE SCALE GENOMIC DNA]</scope>
    <source>
        <strain evidence="9 10">Y139</strain>
    </source>
</reference>
<dbReference type="EMBL" id="JBBUKT010000009">
    <property type="protein sequence ID" value="MEK7952944.1"/>
    <property type="molecule type" value="Genomic_DNA"/>
</dbReference>
<keyword evidence="5 7" id="KW-1133">Transmembrane helix</keyword>
<evidence type="ECO:0000256" key="2">
    <source>
        <dbReference type="ARBA" id="ARBA00005179"/>
    </source>
</evidence>
<evidence type="ECO:0000256" key="1">
    <source>
        <dbReference type="ARBA" id="ARBA00004141"/>
    </source>
</evidence>
<evidence type="ECO:0000256" key="4">
    <source>
        <dbReference type="ARBA" id="ARBA00022692"/>
    </source>
</evidence>
<comment type="subcellular location">
    <subcellularLocation>
        <location evidence="1">Membrane</location>
        <topology evidence="1">Multi-pass membrane protein</topology>
    </subcellularLocation>
</comment>
<dbReference type="Pfam" id="PF13813">
    <property type="entry name" value="MBOAT_2"/>
    <property type="match status" value="1"/>
</dbReference>
<sequence length="304" mass="33490">MMWVIPALVVTGIAAGPMFAEVRTVWIRRLVGWLLLAVLMIGADQVLIGEAPLMRMIGICCVLLAAMKGLVYAEWAGPQKLPMSHYAVFAFLWFGMDPGSFQTRRRGLEWKGDVALGLLLMMLGTLGAGIVWAMGWRQILIMFVPMSLGFHFGALRVLKGALRAAGFPVRTLFPNVLEARGIGDFWSKRWNVGYSQMMQRLVGRPVQKRWGETAGVMAVFVGSGLLHELAIALPVRPGLGLPTAYFTLHGLLTLLERKLGRPIGKIPALLAVMVPMGILFPPAFQHEVIARCLGVFDLLRSWIS</sequence>
<keyword evidence="10" id="KW-1185">Reference proteome</keyword>
<feature type="transmembrane region" description="Helical" evidence="7">
    <location>
        <begin position="56"/>
        <end position="77"/>
    </location>
</feature>
<name>A0ABU9AYU2_9BACT</name>
<feature type="transmembrane region" description="Helical" evidence="7">
    <location>
        <begin position="30"/>
        <end position="49"/>
    </location>
</feature>
<dbReference type="PANTHER" id="PTHR31595:SF57">
    <property type="entry name" value="OS04G0481900 PROTEIN"/>
    <property type="match status" value="1"/>
</dbReference>
<dbReference type="Proteomes" id="UP001371305">
    <property type="component" value="Unassembled WGS sequence"/>
</dbReference>
<evidence type="ECO:0000256" key="6">
    <source>
        <dbReference type="ARBA" id="ARBA00023136"/>
    </source>
</evidence>
<evidence type="ECO:0000256" key="7">
    <source>
        <dbReference type="SAM" id="Phobius"/>
    </source>
</evidence>
<gene>
    <name evidence="9" type="ORF">WKV53_20695</name>
</gene>
<evidence type="ECO:0000313" key="9">
    <source>
        <dbReference type="EMBL" id="MEK7952944.1"/>
    </source>
</evidence>
<dbReference type="RefSeq" id="WP_341406704.1">
    <property type="nucleotide sequence ID" value="NZ_JBBUKT010000009.1"/>
</dbReference>
<evidence type="ECO:0000256" key="3">
    <source>
        <dbReference type="ARBA" id="ARBA00022679"/>
    </source>
</evidence>
<protein>
    <submittedName>
        <fullName evidence="9">MBOAT family protein</fullName>
    </submittedName>
</protein>
<comment type="pathway">
    <text evidence="2">Secondary metabolite biosynthesis.</text>
</comment>